<keyword evidence="7 9" id="KW-0234">DNA repair</keyword>
<dbReference type="InterPro" id="IPR004604">
    <property type="entry name" value="DNA_recomb/repair_RecN"/>
</dbReference>
<proteinExistence type="inferred from homology"/>
<dbReference type="CDD" id="cd03241">
    <property type="entry name" value="ABC_RecN"/>
    <property type="match status" value="1"/>
</dbReference>
<dbReference type="InterPro" id="IPR003395">
    <property type="entry name" value="RecF/RecN/SMC_N"/>
</dbReference>
<dbReference type="RefSeq" id="WP_090645795.1">
    <property type="nucleotide sequence ID" value="NZ_CBCRYE010000001.1"/>
</dbReference>
<evidence type="ECO:0000256" key="2">
    <source>
        <dbReference type="ARBA" id="ARBA00009441"/>
    </source>
</evidence>
<dbReference type="AlphaFoldDB" id="A0A1G4QWI0"/>
<dbReference type="InterPro" id="IPR027417">
    <property type="entry name" value="P-loop_NTPase"/>
</dbReference>
<dbReference type="SUPFAM" id="SSF52540">
    <property type="entry name" value="P-loop containing nucleoside triphosphate hydrolases"/>
    <property type="match status" value="2"/>
</dbReference>
<dbReference type="GO" id="GO:0006281">
    <property type="term" value="P:DNA repair"/>
    <property type="evidence" value="ECO:0007669"/>
    <property type="project" value="UniProtKB-KW"/>
</dbReference>
<feature type="domain" description="RecF/RecN/SMC N-terminal" evidence="10">
    <location>
        <begin position="14"/>
        <end position="527"/>
    </location>
</feature>
<dbReference type="GO" id="GO:0005524">
    <property type="term" value="F:ATP binding"/>
    <property type="evidence" value="ECO:0007669"/>
    <property type="project" value="UniProtKB-KW"/>
</dbReference>
<dbReference type="STRING" id="260084.SAMN02927928_1578"/>
<evidence type="ECO:0000313" key="12">
    <source>
        <dbReference type="Proteomes" id="UP000199150"/>
    </source>
</evidence>
<gene>
    <name evidence="11" type="ORF">SAMN02927928_1578</name>
</gene>
<keyword evidence="4" id="KW-0547">Nucleotide-binding</keyword>
<name>A0A1G4QWI0_9CAUL</name>
<evidence type="ECO:0000256" key="1">
    <source>
        <dbReference type="ARBA" id="ARBA00003618"/>
    </source>
</evidence>
<comment type="function">
    <text evidence="1 9">May be involved in recombinational repair of damaged DNA.</text>
</comment>
<dbReference type="GO" id="GO:0009432">
    <property type="term" value="P:SOS response"/>
    <property type="evidence" value="ECO:0007669"/>
    <property type="project" value="TreeGrafter"/>
</dbReference>
<evidence type="ECO:0000259" key="10">
    <source>
        <dbReference type="Pfam" id="PF02463"/>
    </source>
</evidence>
<evidence type="ECO:0000256" key="3">
    <source>
        <dbReference type="ARBA" id="ARBA00021315"/>
    </source>
</evidence>
<evidence type="ECO:0000256" key="8">
    <source>
        <dbReference type="ARBA" id="ARBA00033408"/>
    </source>
</evidence>
<comment type="similarity">
    <text evidence="2 9">Belongs to the RecN family.</text>
</comment>
<dbReference type="GO" id="GO:0006310">
    <property type="term" value="P:DNA recombination"/>
    <property type="evidence" value="ECO:0007669"/>
    <property type="project" value="InterPro"/>
</dbReference>
<keyword evidence="12" id="KW-1185">Reference proteome</keyword>
<organism evidence="11 12">
    <name type="scientific">Asticcacaulis taihuensis</name>
    <dbReference type="NCBI Taxonomy" id="260084"/>
    <lineage>
        <taxon>Bacteria</taxon>
        <taxon>Pseudomonadati</taxon>
        <taxon>Pseudomonadota</taxon>
        <taxon>Alphaproteobacteria</taxon>
        <taxon>Caulobacterales</taxon>
        <taxon>Caulobacteraceae</taxon>
        <taxon>Asticcacaulis</taxon>
    </lineage>
</organism>
<dbReference type="Proteomes" id="UP000199150">
    <property type="component" value="Unassembled WGS sequence"/>
</dbReference>
<reference evidence="12" key="1">
    <citation type="submission" date="2016-10" db="EMBL/GenBank/DDBJ databases">
        <authorList>
            <person name="Varghese N."/>
            <person name="Submissions S."/>
        </authorList>
    </citation>
    <scope>NUCLEOTIDE SEQUENCE [LARGE SCALE GENOMIC DNA]</scope>
    <source>
        <strain evidence="12">CGMCC 1.3431</strain>
    </source>
</reference>
<evidence type="ECO:0000256" key="7">
    <source>
        <dbReference type="ARBA" id="ARBA00023204"/>
    </source>
</evidence>
<keyword evidence="5 9" id="KW-0227">DNA damage</keyword>
<dbReference type="EMBL" id="FMTS01000001">
    <property type="protein sequence ID" value="SCW49004.1"/>
    <property type="molecule type" value="Genomic_DNA"/>
</dbReference>
<evidence type="ECO:0000256" key="9">
    <source>
        <dbReference type="PIRNR" id="PIRNR003128"/>
    </source>
</evidence>
<dbReference type="PANTHER" id="PTHR11059">
    <property type="entry name" value="DNA REPAIR PROTEIN RECN"/>
    <property type="match status" value="1"/>
</dbReference>
<dbReference type="PANTHER" id="PTHR11059:SF0">
    <property type="entry name" value="DNA REPAIR PROTEIN RECN"/>
    <property type="match status" value="1"/>
</dbReference>
<keyword evidence="6" id="KW-0067">ATP-binding</keyword>
<dbReference type="Pfam" id="PF02463">
    <property type="entry name" value="SMC_N"/>
    <property type="match status" value="1"/>
</dbReference>
<evidence type="ECO:0000256" key="5">
    <source>
        <dbReference type="ARBA" id="ARBA00022763"/>
    </source>
</evidence>
<dbReference type="GO" id="GO:0043590">
    <property type="term" value="C:bacterial nucleoid"/>
    <property type="evidence" value="ECO:0007669"/>
    <property type="project" value="TreeGrafter"/>
</dbReference>
<evidence type="ECO:0000256" key="6">
    <source>
        <dbReference type="ARBA" id="ARBA00022840"/>
    </source>
</evidence>
<sequence length="572" mass="60840">MLTRLTIADVVLVDRLELDIRQGLSVLTGETGAGKSILLDSLGLATGARADSGLIRAGAPQASVTAEFEIAATHPLYDFLEDKGLALEPGEALLLRRVVGRDGRSKAFVNDQPVSVAVLKALGDSLLEVHGQHETVGLLDARSHLGMLDSYGACGPELAKVSDSWKALKAIRDEHRDLMKRASADKAELETLTLRLQELDRLNPQPDEEATLASERALLGAGERALEDISEARSAVGGEQLSQRLVKAFRALDHARTRAMQAGATSEDSVLARLTAAADALDRTLIAADEALALMDQAADSLDVEPGQLDRVEERLFALRAMARKLGVLVEDLPKERTRIAASLNQIEDLDAHLSRLTIAMHAAQKTFHAAVEALRAKRGQAGEALAAAVMSELVPLKLDKARFRVALRPLEPERYGQTGGDVVEFEVKTNPGAEWGGLGAIASGGELARFALALKAALASRGGEDTIGPVMIFDEVDQGVGGAVADAVGLRLKRLAQNQQVIVVTHSPQVAARGDQHLKVSKAEHNDSVRSTVTVLEPDAALEELARMLSGAEITPEARAAAIRLKAPEGV</sequence>
<evidence type="ECO:0000256" key="4">
    <source>
        <dbReference type="ARBA" id="ARBA00022741"/>
    </source>
</evidence>
<protein>
    <recommendedName>
        <fullName evidence="3 9">DNA repair protein RecN</fullName>
    </recommendedName>
    <alternativeName>
        <fullName evidence="8 9">Recombination protein N</fullName>
    </alternativeName>
</protein>
<accession>A0A1G4QWI0</accession>
<dbReference type="PIRSF" id="PIRSF003128">
    <property type="entry name" value="RecN"/>
    <property type="match status" value="1"/>
</dbReference>
<dbReference type="OrthoDB" id="9806954at2"/>
<dbReference type="NCBIfam" id="TIGR00634">
    <property type="entry name" value="recN"/>
    <property type="match status" value="1"/>
</dbReference>
<dbReference type="Gene3D" id="3.40.50.300">
    <property type="entry name" value="P-loop containing nucleotide triphosphate hydrolases"/>
    <property type="match status" value="2"/>
</dbReference>
<evidence type="ECO:0000313" key="11">
    <source>
        <dbReference type="EMBL" id="SCW49004.1"/>
    </source>
</evidence>